<feature type="non-terminal residue" evidence="1">
    <location>
        <position position="1"/>
    </location>
</feature>
<organism evidence="1 2">
    <name type="scientific">Taxus chinensis</name>
    <name type="common">Chinese yew</name>
    <name type="synonym">Taxus wallichiana var. chinensis</name>
    <dbReference type="NCBI Taxonomy" id="29808"/>
    <lineage>
        <taxon>Eukaryota</taxon>
        <taxon>Viridiplantae</taxon>
        <taxon>Streptophyta</taxon>
        <taxon>Embryophyta</taxon>
        <taxon>Tracheophyta</taxon>
        <taxon>Spermatophyta</taxon>
        <taxon>Pinopsida</taxon>
        <taxon>Pinidae</taxon>
        <taxon>Conifers II</taxon>
        <taxon>Cupressales</taxon>
        <taxon>Taxaceae</taxon>
        <taxon>Taxus</taxon>
    </lineage>
</organism>
<reference evidence="1 2" key="1">
    <citation type="journal article" date="2021" name="Nat. Plants">
        <title>The Taxus genome provides insights into paclitaxel biosynthesis.</title>
        <authorList>
            <person name="Xiong X."/>
            <person name="Gou J."/>
            <person name="Liao Q."/>
            <person name="Li Y."/>
            <person name="Zhou Q."/>
            <person name="Bi G."/>
            <person name="Li C."/>
            <person name="Du R."/>
            <person name="Wang X."/>
            <person name="Sun T."/>
            <person name="Guo L."/>
            <person name="Liang H."/>
            <person name="Lu P."/>
            <person name="Wu Y."/>
            <person name="Zhang Z."/>
            <person name="Ro D.K."/>
            <person name="Shang Y."/>
            <person name="Huang S."/>
            <person name="Yan J."/>
        </authorList>
    </citation>
    <scope>NUCLEOTIDE SEQUENCE [LARGE SCALE GENOMIC DNA]</scope>
    <source>
        <strain evidence="1">Ta-2019</strain>
    </source>
</reference>
<sequence length="59" mass="6759">SACCAFCPGRVESMRRLEEKLQAREKKACYLHFHWVLRGLLLPGSMAAQEKRVIGKVQQ</sequence>
<accession>A0AA38GQA6</accession>
<feature type="non-terminal residue" evidence="1">
    <location>
        <position position="59"/>
    </location>
</feature>
<comment type="caution">
    <text evidence="1">The sequence shown here is derived from an EMBL/GenBank/DDBJ whole genome shotgun (WGS) entry which is preliminary data.</text>
</comment>
<evidence type="ECO:0000313" key="1">
    <source>
        <dbReference type="EMBL" id="KAH9326393.1"/>
    </source>
</evidence>
<keyword evidence="2" id="KW-1185">Reference proteome</keyword>
<dbReference type="AlphaFoldDB" id="A0AA38GQA6"/>
<name>A0AA38GQA6_TAXCH</name>
<evidence type="ECO:0000313" key="2">
    <source>
        <dbReference type="Proteomes" id="UP000824469"/>
    </source>
</evidence>
<proteinExistence type="predicted"/>
<dbReference type="Proteomes" id="UP000824469">
    <property type="component" value="Unassembled WGS sequence"/>
</dbReference>
<protein>
    <submittedName>
        <fullName evidence="1">Uncharacterized protein</fullName>
    </submittedName>
</protein>
<dbReference type="EMBL" id="JAHRHJ020000002">
    <property type="protein sequence ID" value="KAH9326393.1"/>
    <property type="molecule type" value="Genomic_DNA"/>
</dbReference>
<gene>
    <name evidence="1" type="ORF">KI387_006571</name>
</gene>